<proteinExistence type="predicted"/>
<sequence>MTITDNRPQLAQDLALSTFLETFCDGYTAHDLGAHLTCSETDAYADLMISFGYPHAAEAVTRGHLDEESWACEGLDDGDHVPLARFEGPEELVGHRIEFNDVQFWVLSCSPEGVLSVKDMKGMTGELNFTTDEMNKLHVFGL</sequence>
<dbReference type="EMBL" id="JN116826">
    <property type="protein sequence ID" value="AEV52133.1"/>
    <property type="molecule type" value="Genomic_DNA"/>
</dbReference>
<dbReference type="OrthoDB" id="21414at10239"/>
<name>G9FHP5_9CAUD</name>
<evidence type="ECO:0000313" key="1">
    <source>
        <dbReference type="EMBL" id="AEV52133.1"/>
    </source>
</evidence>
<protein>
    <submittedName>
        <fullName evidence="1">Uncharacterized protein</fullName>
    </submittedName>
</protein>
<dbReference type="KEGG" id="vg:11541210"/>
<accession>G9FHP5</accession>
<reference evidence="1 2" key="1">
    <citation type="journal article" date="2013" name="Arch. Virol.">
        <title>Characterization and whole genome sequences of the Rhodococcus bacteriophages RGL3 and RER2.</title>
        <authorList>
            <person name="Petrovski S."/>
            <person name="Seviour R.J."/>
            <person name="Tillett D."/>
        </authorList>
    </citation>
    <scope>NUCLEOTIDE SEQUENCE [LARGE SCALE GENOMIC DNA]</scope>
</reference>
<dbReference type="Proteomes" id="UP000005433">
    <property type="component" value="Segment"/>
</dbReference>
<keyword evidence="2" id="KW-1185">Reference proteome</keyword>
<dbReference type="GeneID" id="11541210"/>
<evidence type="ECO:0000313" key="2">
    <source>
        <dbReference type="Proteomes" id="UP000005433"/>
    </source>
</evidence>
<organism evidence="1 2">
    <name type="scientific">Rhodococcus phage RGL3</name>
    <dbReference type="NCBI Taxonomy" id="2922221"/>
    <lineage>
        <taxon>Viruses</taxon>
        <taxon>Duplodnaviria</taxon>
        <taxon>Heunggongvirae</taxon>
        <taxon>Uroviricota</taxon>
        <taxon>Caudoviricetes</taxon>
        <taxon>Rerduovirus</taxon>
        <taxon>Rerduovirus RGL3</taxon>
    </lineage>
</organism>
<dbReference type="RefSeq" id="YP_005087011.1">
    <property type="nucleotide sequence ID" value="NC_016650.1"/>
</dbReference>